<dbReference type="EMBL" id="FNQC01000029">
    <property type="protein sequence ID" value="SDZ57420.1"/>
    <property type="molecule type" value="Genomic_DNA"/>
</dbReference>
<dbReference type="Proteomes" id="UP000199663">
    <property type="component" value="Unassembled WGS sequence"/>
</dbReference>
<organism evidence="1 2">
    <name type="scientific">Rhodonellum ikkaensis</name>
    <dbReference type="NCBI Taxonomy" id="336829"/>
    <lineage>
        <taxon>Bacteria</taxon>
        <taxon>Pseudomonadati</taxon>
        <taxon>Bacteroidota</taxon>
        <taxon>Cytophagia</taxon>
        <taxon>Cytophagales</taxon>
        <taxon>Cytophagaceae</taxon>
        <taxon>Rhodonellum</taxon>
    </lineage>
</organism>
<evidence type="ECO:0000313" key="1">
    <source>
        <dbReference type="EMBL" id="SDZ57420.1"/>
    </source>
</evidence>
<dbReference type="InterPro" id="IPR038765">
    <property type="entry name" value="Papain-like_cys_pep_sf"/>
</dbReference>
<name>A0A1H3U4P0_9BACT</name>
<gene>
    <name evidence="1" type="ORF">SAMN05444412_1298</name>
</gene>
<dbReference type="InterPro" id="IPR024453">
    <property type="entry name" value="Peptidase_C92"/>
</dbReference>
<keyword evidence="2" id="KW-1185">Reference proteome</keyword>
<dbReference type="Gene3D" id="3.90.1720.10">
    <property type="entry name" value="endopeptidase domain like (from Nostoc punctiforme)"/>
    <property type="match status" value="1"/>
</dbReference>
<dbReference type="Pfam" id="PF05708">
    <property type="entry name" value="Peptidase_C92"/>
    <property type="match status" value="1"/>
</dbReference>
<dbReference type="SUPFAM" id="SSF54001">
    <property type="entry name" value="Cysteine proteinases"/>
    <property type="match status" value="1"/>
</dbReference>
<accession>A0A1H3U4P0</accession>
<comment type="caution">
    <text evidence="1">The sequence shown here is derived from an EMBL/GenBank/DDBJ whole genome shotgun (WGS) entry which is preliminary data.</text>
</comment>
<reference evidence="1 2" key="1">
    <citation type="submission" date="2016-10" db="EMBL/GenBank/DDBJ databases">
        <authorList>
            <person name="Varghese N."/>
            <person name="Submissions S."/>
        </authorList>
    </citation>
    <scope>NUCLEOTIDE SEQUENCE [LARGE SCALE GENOMIC DNA]</scope>
    <source>
        <strain evidence="1 2">DSM 17997</strain>
    </source>
</reference>
<sequence>MEIEPIGQGKNIGPKYFFCKKNENQQLKQMRKLNFIHALTFLCALLFFSCSGDKMDWQEGDILFQDGDCGDFCDAIRKVTQGYEGRDFSHNGLLMKEKGEWFVLEAVSKGVSKTALKEFMGRQLDGNGNPKVVVGRLVPEFQSLIPAALIEAQALLGKPYDVVFDLENDTYYCSELIHFAFKKANGGKNVFTPKPMTFVDPDTGELFGIWNTYYAKMGISAPEGEMGLNPGGMSLEPVLEIIYAFY</sequence>
<proteinExistence type="predicted"/>
<evidence type="ECO:0000313" key="2">
    <source>
        <dbReference type="Proteomes" id="UP000199663"/>
    </source>
</evidence>
<protein>
    <submittedName>
        <fullName evidence="1">Permuted papain-like amidase enzyme, YaeF/YiiX, C92 family</fullName>
    </submittedName>
</protein>